<proteinExistence type="inferred from homology"/>
<dbReference type="OrthoDB" id="9758038at2"/>
<sequence>MNQAKIPKQRQIIDRKALSGEIAKLVAEKGSTGGTGGGNELRQVIITLLRAALDNGREELARRLADKPSSGHECSGGQAFLVDQIVRLLHDHVTENVYPPGNRTASERLTIMAVGGYGRAEMAPQSDVDIAFLTPSRRTPWCEQVIEAILYFLWDLGLKVGQSSRTLDEMVKMAKSDLTIRTALLEGRYVWGDRDLYDEASRRFFNEVVHGTERQYVSEKLEERNARHKRMGDSRYVVEPNVKDGKGGLRDLHTLYWIGKYIHKVRSAADLIEVGLLTKQEYRSFRRAESFMLAVRCHLHIMTGRAEDRLTFDLQREVATRMNFADRPGKSSVERFMQFYFIQARRVGSLTGVFLAHIDQEFAEKRARKGFFAGFTSRSRMHKGYKISGGKIAAPGDDWFQKDPVRLIEIFQIAESEGLEIHPDTMRQADRDSGLIKGSVQKDPRANALFLDLLSGKNDPETALRWMNDAGVFGKFVPDFGRVNSQMQFDMYHHYTVDEHTIRAIGLLSRIERGELSDDHPRSARLIHRVNSRRAAYVAVLLHDIAKGRGGDHSQLGAEVAKKLCPRFGLDEQETALVSWLVRQHLLMSATAFKRDLSDPKTIADFVVQVQSLERLRHLMILTAVDIRAVGPGTWNSWKGQLLGELYDNAQEHLRLGHVRHGRAERVAAKKEIVAANLGKQSGLIKEYDRIFTDSYWIAEPEDVIARNLIQYSVARGLEEQLSLHCEYDSVRGATLVSVIAADHPGLFYRIAGGIHLAGANIIDARIHTTRNGWAVDNFLVQDPHGNPFQEQSQLERIKKAIGDALANRIELAPQLAKRPLPISRSKAFKIRQRVIFDNKASNRFTVIEVSARDRPALLNRLARTLFENQLVVHSAHITAYGERAADVFYVTDLLGTKITSADRLKTIEESLLEAASDKRQAELESA</sequence>
<comment type="activity regulation">
    <text evidence="7">Uridylyltransferase (UTase) activity is inhibited by glutamine, while glutamine activates uridylyl-removing (UR) activity.</text>
</comment>
<keyword evidence="11" id="KW-1185">Reference proteome</keyword>
<evidence type="ECO:0000256" key="7">
    <source>
        <dbReference type="HAMAP-Rule" id="MF_00277"/>
    </source>
</evidence>
<dbReference type="Gene3D" id="1.10.3090.10">
    <property type="entry name" value="cca-adding enzyme, domain 2"/>
    <property type="match status" value="1"/>
</dbReference>
<dbReference type="Pfam" id="PF08335">
    <property type="entry name" value="GlnD_UR_UTase"/>
    <property type="match status" value="1"/>
</dbReference>
<comment type="catalytic activity">
    <reaction evidence="7">
        <text>[protein-PII]-L-tyrosine + UTP = [protein-PII]-uridylyl-L-tyrosine + diphosphate</text>
        <dbReference type="Rhea" id="RHEA:13673"/>
        <dbReference type="Rhea" id="RHEA-COMP:12147"/>
        <dbReference type="Rhea" id="RHEA-COMP:12148"/>
        <dbReference type="ChEBI" id="CHEBI:33019"/>
        <dbReference type="ChEBI" id="CHEBI:46398"/>
        <dbReference type="ChEBI" id="CHEBI:46858"/>
        <dbReference type="ChEBI" id="CHEBI:90602"/>
        <dbReference type="EC" id="2.7.7.59"/>
    </reaction>
</comment>
<dbReference type="Pfam" id="PF01966">
    <property type="entry name" value="HD"/>
    <property type="match status" value="1"/>
</dbReference>
<dbReference type="AlphaFoldDB" id="A0A6I4SLE0"/>
<dbReference type="PANTHER" id="PTHR47320:SF1">
    <property type="entry name" value="BIFUNCTIONAL URIDYLYLTRANSFERASE_URIDYLYL-REMOVING ENZYME"/>
    <property type="match status" value="1"/>
</dbReference>
<evidence type="ECO:0000256" key="1">
    <source>
        <dbReference type="ARBA" id="ARBA00022679"/>
    </source>
</evidence>
<dbReference type="InterPro" id="IPR006674">
    <property type="entry name" value="HD_domain"/>
</dbReference>
<dbReference type="EC" id="2.7.7.59" evidence="7"/>
<evidence type="ECO:0000313" key="11">
    <source>
        <dbReference type="Proteomes" id="UP000468943"/>
    </source>
</evidence>
<dbReference type="InterPro" id="IPR002912">
    <property type="entry name" value="ACT_dom"/>
</dbReference>
<dbReference type="GO" id="GO:0008081">
    <property type="term" value="F:phosphoric diester hydrolase activity"/>
    <property type="evidence" value="ECO:0007669"/>
    <property type="project" value="UniProtKB-UniRule"/>
</dbReference>
<dbReference type="GO" id="GO:0006808">
    <property type="term" value="P:regulation of nitrogen utilization"/>
    <property type="evidence" value="ECO:0007669"/>
    <property type="project" value="UniProtKB-UniRule"/>
</dbReference>
<dbReference type="RefSeq" id="WP_160597216.1">
    <property type="nucleotide sequence ID" value="NZ_WTYS01000001.1"/>
</dbReference>
<gene>
    <name evidence="7" type="primary">glnD</name>
    <name evidence="10" type="ORF">GRI36_03545</name>
</gene>
<keyword evidence="1 7" id="KW-0808">Transferase</keyword>
<evidence type="ECO:0000256" key="2">
    <source>
        <dbReference type="ARBA" id="ARBA00022695"/>
    </source>
</evidence>
<reference evidence="10 11" key="1">
    <citation type="submission" date="2019-12" db="EMBL/GenBank/DDBJ databases">
        <title>Genomic-based taxomic classification of the family Erythrobacteraceae.</title>
        <authorList>
            <person name="Xu L."/>
        </authorList>
    </citation>
    <scope>NUCLEOTIDE SEQUENCE [LARGE SCALE GENOMIC DNA]</scope>
    <source>
        <strain evidence="10 11">JCM 17802</strain>
    </source>
</reference>
<keyword evidence="6 7" id="KW-0511">Multifunctional enzyme</keyword>
<keyword evidence="5 7" id="KW-0460">Magnesium</keyword>
<comment type="caution">
    <text evidence="7">Lacks conserved residue(s) required for the propagation of feature annotation.</text>
</comment>
<dbReference type="Gene3D" id="3.30.460.10">
    <property type="entry name" value="Beta Polymerase, domain 2"/>
    <property type="match status" value="1"/>
</dbReference>
<dbReference type="SUPFAM" id="SSF81891">
    <property type="entry name" value="Poly A polymerase C-terminal region-like"/>
    <property type="match status" value="1"/>
</dbReference>
<organism evidence="10 11">
    <name type="scientific">Pontixanthobacter gangjinensis</name>
    <dbReference type="NCBI Taxonomy" id="1028742"/>
    <lineage>
        <taxon>Bacteria</taxon>
        <taxon>Pseudomonadati</taxon>
        <taxon>Pseudomonadota</taxon>
        <taxon>Alphaproteobacteria</taxon>
        <taxon>Sphingomonadales</taxon>
        <taxon>Erythrobacteraceae</taxon>
        <taxon>Pontixanthobacter</taxon>
    </lineage>
</organism>
<comment type="function">
    <text evidence="7">Modifies, by uridylylation and deuridylylation, the PII regulatory proteins (GlnB and homologs), in response to the nitrogen status of the cell that GlnD senses through the glutamine level. Under low glutamine levels, catalyzes the conversion of the PII proteins and UTP to PII-UMP and PPi, while under higher glutamine levels, GlnD hydrolyzes PII-UMP to PII and UMP (deuridylylation). Thus, controls uridylylation state and activity of the PII proteins, and plays an important role in the regulation of nitrogen metabolism.</text>
</comment>
<comment type="domain">
    <text evidence="7">Has four distinct domains: an N-terminal nucleotidyltransferase (NT) domain responsible for UTase activity, a central HD domain that encodes UR activity, and two C-terminal ACT domains that seem to have a role in glutamine sensing.</text>
</comment>
<dbReference type="InterPro" id="IPR010043">
    <property type="entry name" value="UTase/UR"/>
</dbReference>
<comment type="similarity">
    <text evidence="7">Belongs to the GlnD family.</text>
</comment>
<comment type="catalytic activity">
    <reaction evidence="7">
        <text>[protein-PII]-uridylyl-L-tyrosine + H2O = [protein-PII]-L-tyrosine + UMP + H(+)</text>
        <dbReference type="Rhea" id="RHEA:48600"/>
        <dbReference type="Rhea" id="RHEA-COMP:12147"/>
        <dbReference type="Rhea" id="RHEA-COMP:12148"/>
        <dbReference type="ChEBI" id="CHEBI:15377"/>
        <dbReference type="ChEBI" id="CHEBI:15378"/>
        <dbReference type="ChEBI" id="CHEBI:46858"/>
        <dbReference type="ChEBI" id="CHEBI:57865"/>
        <dbReference type="ChEBI" id="CHEBI:90602"/>
    </reaction>
</comment>
<evidence type="ECO:0000256" key="6">
    <source>
        <dbReference type="ARBA" id="ARBA00023268"/>
    </source>
</evidence>
<dbReference type="Gene3D" id="3.30.70.260">
    <property type="match status" value="1"/>
</dbReference>
<dbReference type="CDD" id="cd04900">
    <property type="entry name" value="ACT_UUR-like_1"/>
    <property type="match status" value="1"/>
</dbReference>
<dbReference type="GO" id="GO:0008773">
    <property type="term" value="F:[protein-PII] uridylyltransferase activity"/>
    <property type="evidence" value="ECO:0007669"/>
    <property type="project" value="UniProtKB-UniRule"/>
</dbReference>
<evidence type="ECO:0000313" key="10">
    <source>
        <dbReference type="EMBL" id="MXO55950.1"/>
    </source>
</evidence>
<dbReference type="PROSITE" id="PS51671">
    <property type="entry name" value="ACT"/>
    <property type="match status" value="2"/>
</dbReference>
<dbReference type="EMBL" id="WTYS01000001">
    <property type="protein sequence ID" value="MXO55950.1"/>
    <property type="molecule type" value="Genomic_DNA"/>
</dbReference>
<keyword evidence="2 7" id="KW-0548">Nucleotidyltransferase</keyword>
<comment type="caution">
    <text evidence="10">The sequence shown here is derived from an EMBL/GenBank/DDBJ whole genome shotgun (WGS) entry which is preliminary data.</text>
</comment>
<keyword evidence="4 7" id="KW-0378">Hydrolase</keyword>
<accession>A0A6I4SLE0</accession>
<feature type="domain" description="ACT" evidence="8">
    <location>
        <begin position="847"/>
        <end position="927"/>
    </location>
</feature>
<evidence type="ECO:0000256" key="3">
    <source>
        <dbReference type="ARBA" id="ARBA00022737"/>
    </source>
</evidence>
<feature type="region of interest" description="Uridylyltransferase" evidence="7">
    <location>
        <begin position="1"/>
        <end position="380"/>
    </location>
</feature>
<dbReference type="InterPro" id="IPR013546">
    <property type="entry name" value="PII_UdlTrfase/GS_AdlTrfase"/>
</dbReference>
<dbReference type="Proteomes" id="UP000468943">
    <property type="component" value="Unassembled WGS sequence"/>
</dbReference>
<dbReference type="NCBIfam" id="TIGR01693">
    <property type="entry name" value="UTase_glnD"/>
    <property type="match status" value="1"/>
</dbReference>
<dbReference type="CDD" id="cd04899">
    <property type="entry name" value="ACT_ACR-UUR-like_2"/>
    <property type="match status" value="1"/>
</dbReference>
<dbReference type="SUPFAM" id="SSF55021">
    <property type="entry name" value="ACT-like"/>
    <property type="match status" value="2"/>
</dbReference>
<dbReference type="InterPro" id="IPR045865">
    <property type="entry name" value="ACT-like_dom_sf"/>
</dbReference>
<evidence type="ECO:0000256" key="4">
    <source>
        <dbReference type="ARBA" id="ARBA00022801"/>
    </source>
</evidence>
<evidence type="ECO:0000259" key="9">
    <source>
        <dbReference type="PROSITE" id="PS51831"/>
    </source>
</evidence>
<dbReference type="PROSITE" id="PS51831">
    <property type="entry name" value="HD"/>
    <property type="match status" value="1"/>
</dbReference>
<dbReference type="NCBIfam" id="NF003467">
    <property type="entry name" value="PRK05092.1"/>
    <property type="match status" value="1"/>
</dbReference>
<dbReference type="InterPro" id="IPR043519">
    <property type="entry name" value="NT_sf"/>
</dbReference>
<protein>
    <recommendedName>
        <fullName evidence="7">Bifunctional uridylyltransferase/uridylyl-removing enzyme</fullName>
        <shortName evidence="7">UTase/UR</shortName>
    </recommendedName>
    <alternativeName>
        <fullName evidence="7">Bifunctional [protein-PII] modification enzyme</fullName>
    </alternativeName>
    <alternativeName>
        <fullName evidence="7">Bifunctional nitrogen sensor protein</fullName>
    </alternativeName>
    <domain>
        <recommendedName>
            <fullName evidence="7">[Protein-PII] uridylyltransferase</fullName>
            <shortName evidence="7">PII uridylyltransferase</shortName>
            <shortName evidence="7">UTase</shortName>
            <ecNumber evidence="7">2.7.7.59</ecNumber>
        </recommendedName>
    </domain>
    <domain>
        <recommendedName>
            <fullName evidence="7">[Protein-PII]-UMP uridylyl-removing enzyme</fullName>
            <shortName evidence="7">UR</shortName>
            <ecNumber evidence="7">3.1.4.-</ecNumber>
        </recommendedName>
    </domain>
</protein>
<dbReference type="PANTHER" id="PTHR47320">
    <property type="entry name" value="BIFUNCTIONAL URIDYLYLTRANSFERASE/URIDYLYL-REMOVING ENZYME"/>
    <property type="match status" value="1"/>
</dbReference>
<dbReference type="CDD" id="cd05401">
    <property type="entry name" value="NT_GlnE_GlnD_like"/>
    <property type="match status" value="1"/>
</dbReference>
<evidence type="ECO:0000256" key="5">
    <source>
        <dbReference type="ARBA" id="ARBA00022842"/>
    </source>
</evidence>
<dbReference type="HAMAP" id="MF_00277">
    <property type="entry name" value="PII_uridylyl_transf"/>
    <property type="match status" value="1"/>
</dbReference>
<comment type="cofactor">
    <cofactor evidence="7">
        <name>Mg(2+)</name>
        <dbReference type="ChEBI" id="CHEBI:18420"/>
    </cofactor>
</comment>
<dbReference type="CDD" id="cd00077">
    <property type="entry name" value="HDc"/>
    <property type="match status" value="1"/>
</dbReference>
<dbReference type="EC" id="3.1.4.-" evidence="7"/>
<name>A0A6I4SLE0_9SPHN</name>
<evidence type="ECO:0000259" key="8">
    <source>
        <dbReference type="PROSITE" id="PS51671"/>
    </source>
</evidence>
<dbReference type="SMART" id="SM00471">
    <property type="entry name" value="HDc"/>
    <property type="match status" value="1"/>
</dbReference>
<keyword evidence="3" id="KW-0677">Repeat</keyword>
<dbReference type="SUPFAM" id="SSF81301">
    <property type="entry name" value="Nucleotidyltransferase"/>
    <property type="match status" value="1"/>
</dbReference>
<dbReference type="PIRSF" id="PIRSF006288">
    <property type="entry name" value="PII_uridyltransf"/>
    <property type="match status" value="1"/>
</dbReference>
<feature type="domain" description="HD" evidence="9">
    <location>
        <begin position="497"/>
        <end position="619"/>
    </location>
</feature>
<dbReference type="SUPFAM" id="SSF81593">
    <property type="entry name" value="Nucleotidyltransferase substrate binding subunit/domain"/>
    <property type="match status" value="1"/>
</dbReference>
<feature type="domain" description="ACT" evidence="8">
    <location>
        <begin position="736"/>
        <end position="812"/>
    </location>
</feature>
<dbReference type="InterPro" id="IPR003607">
    <property type="entry name" value="HD/PDEase_dom"/>
</dbReference>